<dbReference type="InterPro" id="IPR001980">
    <property type="entry name" value="PPAT"/>
</dbReference>
<keyword evidence="5 9" id="KW-0067">ATP-binding</keyword>
<sequence length="156" mass="17918">MKRIALFPGSFDPFTRGHEDIVLRGLQLFDEVIIGIGRNARKERYFSLEQITELVEGAFRYQPAVSVITYDDLTANVARNIGAKFLLRGLRNTTDFEYENGISQVNRYVYEDVETVFLITSPHLAPISSSIIRDLHRYGQDVDEFLPYQLGKVEKI</sequence>
<dbReference type="Proteomes" id="UP001597512">
    <property type="component" value="Unassembled WGS sequence"/>
</dbReference>
<keyword evidence="4 9" id="KW-0547">Nucleotide-binding</keyword>
<feature type="binding site" evidence="9">
    <location>
        <position position="18"/>
    </location>
    <ligand>
        <name>ATP</name>
        <dbReference type="ChEBI" id="CHEBI:30616"/>
    </ligand>
</feature>
<keyword evidence="1 9" id="KW-0963">Cytoplasm</keyword>
<evidence type="ECO:0000259" key="10">
    <source>
        <dbReference type="Pfam" id="PF01467"/>
    </source>
</evidence>
<feature type="binding site" evidence="9">
    <location>
        <position position="42"/>
    </location>
    <ligand>
        <name>substrate</name>
    </ligand>
</feature>
<keyword evidence="7 9" id="KW-0173">Coenzyme A biosynthesis</keyword>
<comment type="caution">
    <text evidence="11">The sequence shown here is derived from an EMBL/GenBank/DDBJ whole genome shotgun (WGS) entry which is preliminary data.</text>
</comment>
<evidence type="ECO:0000313" key="11">
    <source>
        <dbReference type="EMBL" id="MFD2936262.1"/>
    </source>
</evidence>
<comment type="pathway">
    <text evidence="9">Cofactor biosynthesis; coenzyme A biosynthesis; CoA from (R)-pantothenate: step 4/5.</text>
</comment>
<proteinExistence type="inferred from homology"/>
<keyword evidence="6 9" id="KW-0460">Magnesium</keyword>
<comment type="subcellular location">
    <subcellularLocation>
        <location evidence="9">Cytoplasm</location>
    </subcellularLocation>
</comment>
<dbReference type="PRINTS" id="PR01020">
    <property type="entry name" value="LPSBIOSNTHSS"/>
</dbReference>
<feature type="binding site" evidence="9">
    <location>
        <begin position="10"/>
        <end position="11"/>
    </location>
    <ligand>
        <name>ATP</name>
        <dbReference type="ChEBI" id="CHEBI:30616"/>
    </ligand>
</feature>
<comment type="function">
    <text evidence="9">Reversibly transfers an adenylyl group from ATP to 4'-phosphopantetheine, yielding dephospho-CoA (dPCoA) and pyrophosphate.</text>
</comment>
<organism evidence="11 12">
    <name type="scientific">Spirosoma flavum</name>
    <dbReference type="NCBI Taxonomy" id="2048557"/>
    <lineage>
        <taxon>Bacteria</taxon>
        <taxon>Pseudomonadati</taxon>
        <taxon>Bacteroidota</taxon>
        <taxon>Cytophagia</taxon>
        <taxon>Cytophagales</taxon>
        <taxon>Cytophagaceae</taxon>
        <taxon>Spirosoma</taxon>
    </lineage>
</organism>
<dbReference type="RefSeq" id="WP_381504904.1">
    <property type="nucleotide sequence ID" value="NZ_JBHUOM010000023.1"/>
</dbReference>
<evidence type="ECO:0000256" key="4">
    <source>
        <dbReference type="ARBA" id="ARBA00022741"/>
    </source>
</evidence>
<dbReference type="NCBIfam" id="TIGR00125">
    <property type="entry name" value="cyt_tran_rel"/>
    <property type="match status" value="1"/>
</dbReference>
<evidence type="ECO:0000256" key="1">
    <source>
        <dbReference type="ARBA" id="ARBA00022490"/>
    </source>
</evidence>
<dbReference type="InterPro" id="IPR014729">
    <property type="entry name" value="Rossmann-like_a/b/a_fold"/>
</dbReference>
<keyword evidence="3 9" id="KW-0548">Nucleotidyltransferase</keyword>
<comment type="cofactor">
    <cofactor evidence="9">
        <name>Mg(2+)</name>
        <dbReference type="ChEBI" id="CHEBI:18420"/>
    </cofactor>
</comment>
<reference evidence="12" key="1">
    <citation type="journal article" date="2019" name="Int. J. Syst. Evol. Microbiol.">
        <title>The Global Catalogue of Microorganisms (GCM) 10K type strain sequencing project: providing services to taxonomists for standard genome sequencing and annotation.</title>
        <authorList>
            <consortium name="The Broad Institute Genomics Platform"/>
            <consortium name="The Broad Institute Genome Sequencing Center for Infectious Disease"/>
            <person name="Wu L."/>
            <person name="Ma J."/>
        </authorList>
    </citation>
    <scope>NUCLEOTIDE SEQUENCE [LARGE SCALE GENOMIC DNA]</scope>
    <source>
        <strain evidence="12">KCTC 52490</strain>
    </source>
</reference>
<feature type="site" description="Transition state stabilizer" evidence="9">
    <location>
        <position position="18"/>
    </location>
</feature>
<gene>
    <name evidence="9 11" type="primary">coaD</name>
    <name evidence="11" type="ORF">ACFS25_20950</name>
</gene>
<evidence type="ECO:0000256" key="8">
    <source>
        <dbReference type="ARBA" id="ARBA00029346"/>
    </source>
</evidence>
<feature type="binding site" evidence="9">
    <location>
        <position position="88"/>
    </location>
    <ligand>
        <name>substrate</name>
    </ligand>
</feature>
<feature type="binding site" evidence="9">
    <location>
        <position position="99"/>
    </location>
    <ligand>
        <name>ATP</name>
        <dbReference type="ChEBI" id="CHEBI:30616"/>
    </ligand>
</feature>
<dbReference type="PANTHER" id="PTHR21342">
    <property type="entry name" value="PHOSPHOPANTETHEINE ADENYLYLTRANSFERASE"/>
    <property type="match status" value="1"/>
</dbReference>
<dbReference type="PANTHER" id="PTHR21342:SF1">
    <property type="entry name" value="PHOSPHOPANTETHEINE ADENYLYLTRANSFERASE"/>
    <property type="match status" value="1"/>
</dbReference>
<feature type="binding site" evidence="9">
    <location>
        <position position="10"/>
    </location>
    <ligand>
        <name>substrate</name>
    </ligand>
</feature>
<dbReference type="NCBIfam" id="TIGR01510">
    <property type="entry name" value="coaD_prev_kdtB"/>
    <property type="match status" value="1"/>
</dbReference>
<dbReference type="InterPro" id="IPR004821">
    <property type="entry name" value="Cyt_trans-like"/>
</dbReference>
<evidence type="ECO:0000256" key="2">
    <source>
        <dbReference type="ARBA" id="ARBA00022679"/>
    </source>
</evidence>
<dbReference type="EC" id="2.7.7.3" evidence="9"/>
<comment type="similarity">
    <text evidence="9">Belongs to the bacterial CoaD family.</text>
</comment>
<keyword evidence="2 9" id="KW-0808">Transferase</keyword>
<keyword evidence="12" id="KW-1185">Reference proteome</keyword>
<evidence type="ECO:0000256" key="9">
    <source>
        <dbReference type="HAMAP-Rule" id="MF_00151"/>
    </source>
</evidence>
<comment type="subunit">
    <text evidence="9">Homohexamer.</text>
</comment>
<name>A0ABW6ANU5_9BACT</name>
<dbReference type="HAMAP" id="MF_00151">
    <property type="entry name" value="PPAT_bact"/>
    <property type="match status" value="1"/>
</dbReference>
<evidence type="ECO:0000313" key="12">
    <source>
        <dbReference type="Proteomes" id="UP001597512"/>
    </source>
</evidence>
<feature type="binding site" evidence="9">
    <location>
        <position position="74"/>
    </location>
    <ligand>
        <name>substrate</name>
    </ligand>
</feature>
<feature type="binding site" evidence="9">
    <location>
        <begin position="124"/>
        <end position="130"/>
    </location>
    <ligand>
        <name>ATP</name>
        <dbReference type="ChEBI" id="CHEBI:30616"/>
    </ligand>
</feature>
<evidence type="ECO:0000256" key="3">
    <source>
        <dbReference type="ARBA" id="ARBA00022695"/>
    </source>
</evidence>
<feature type="domain" description="Cytidyltransferase-like" evidence="10">
    <location>
        <begin position="6"/>
        <end position="134"/>
    </location>
</feature>
<protein>
    <recommendedName>
        <fullName evidence="9">Phosphopantetheine adenylyltransferase</fullName>
        <ecNumber evidence="9">2.7.7.3</ecNumber>
    </recommendedName>
    <alternativeName>
        <fullName evidence="9">Dephospho-CoA pyrophosphorylase</fullName>
    </alternativeName>
    <alternativeName>
        <fullName evidence="9">Pantetheine-phosphate adenylyltransferase</fullName>
        <shortName evidence="9">PPAT</shortName>
    </alternativeName>
</protein>
<dbReference type="EMBL" id="JBHUOM010000023">
    <property type="protein sequence ID" value="MFD2936262.1"/>
    <property type="molecule type" value="Genomic_DNA"/>
</dbReference>
<dbReference type="SUPFAM" id="SSF52374">
    <property type="entry name" value="Nucleotidylyl transferase"/>
    <property type="match status" value="1"/>
</dbReference>
<dbReference type="Pfam" id="PF01467">
    <property type="entry name" value="CTP_transf_like"/>
    <property type="match status" value="1"/>
</dbReference>
<evidence type="ECO:0000256" key="6">
    <source>
        <dbReference type="ARBA" id="ARBA00022842"/>
    </source>
</evidence>
<feature type="binding site" evidence="9">
    <location>
        <begin position="89"/>
        <end position="91"/>
    </location>
    <ligand>
        <name>ATP</name>
        <dbReference type="ChEBI" id="CHEBI:30616"/>
    </ligand>
</feature>
<accession>A0ABW6ANU5</accession>
<evidence type="ECO:0000256" key="7">
    <source>
        <dbReference type="ARBA" id="ARBA00022993"/>
    </source>
</evidence>
<dbReference type="GO" id="GO:0004595">
    <property type="term" value="F:pantetheine-phosphate adenylyltransferase activity"/>
    <property type="evidence" value="ECO:0007669"/>
    <property type="project" value="UniProtKB-EC"/>
</dbReference>
<dbReference type="Gene3D" id="3.40.50.620">
    <property type="entry name" value="HUPs"/>
    <property type="match status" value="1"/>
</dbReference>
<evidence type="ECO:0000256" key="5">
    <source>
        <dbReference type="ARBA" id="ARBA00022840"/>
    </source>
</evidence>
<comment type="catalytic activity">
    <reaction evidence="8 9">
        <text>(R)-4'-phosphopantetheine + ATP + H(+) = 3'-dephospho-CoA + diphosphate</text>
        <dbReference type="Rhea" id="RHEA:19801"/>
        <dbReference type="ChEBI" id="CHEBI:15378"/>
        <dbReference type="ChEBI" id="CHEBI:30616"/>
        <dbReference type="ChEBI" id="CHEBI:33019"/>
        <dbReference type="ChEBI" id="CHEBI:57328"/>
        <dbReference type="ChEBI" id="CHEBI:61723"/>
        <dbReference type="EC" id="2.7.7.3"/>
    </reaction>
</comment>